<accession>A0A8I0TV77</accession>
<dbReference type="RefSeq" id="WP_046916108.1">
    <property type="nucleotide sequence ID" value="NZ_JADBGF010000002.1"/>
</dbReference>
<dbReference type="OrthoDB" id="3872412at2"/>
<reference evidence="1 2" key="1">
    <citation type="submission" date="2020-10" db="EMBL/GenBank/DDBJ databases">
        <title>Sequencing the genomes of 1000 actinobacteria strains.</title>
        <authorList>
            <person name="Klenk H.-P."/>
        </authorList>
    </citation>
    <scope>NUCLEOTIDE SEQUENCE [LARGE SCALE GENOMIC DNA]</scope>
    <source>
        <strain evidence="1 2">DSM 41803</strain>
    </source>
</reference>
<proteinExistence type="predicted"/>
<protein>
    <submittedName>
        <fullName evidence="1">Uncharacterized protein</fullName>
    </submittedName>
</protein>
<dbReference type="GeneID" id="86833538"/>
<dbReference type="EMBL" id="JADBGF010000002">
    <property type="protein sequence ID" value="MBE1603020.1"/>
    <property type="molecule type" value="Genomic_DNA"/>
</dbReference>
<dbReference type="Proteomes" id="UP000629287">
    <property type="component" value="Unassembled WGS sequence"/>
</dbReference>
<comment type="caution">
    <text evidence="1">The sequence shown here is derived from an EMBL/GenBank/DDBJ whole genome shotgun (WGS) entry which is preliminary data.</text>
</comment>
<gene>
    <name evidence="1" type="ORF">H4687_009249</name>
</gene>
<name>A0A8I0TV77_9ACTN</name>
<keyword evidence="2" id="KW-1185">Reference proteome</keyword>
<sequence length="88" mass="9515">MNGDEQLLRGRPGPLPWQTYAALVGGPLDGLLLDIHGWRTEEVDDGVALSTELTRWPGGRALYDPRPGEPRALGPGVSCRLYYSGDAP</sequence>
<evidence type="ECO:0000313" key="2">
    <source>
        <dbReference type="Proteomes" id="UP000629287"/>
    </source>
</evidence>
<dbReference type="AlphaFoldDB" id="A0A8I0TV77"/>
<organism evidence="1 2">
    <name type="scientific">Streptomyces stelliscabiei</name>
    <dbReference type="NCBI Taxonomy" id="146820"/>
    <lineage>
        <taxon>Bacteria</taxon>
        <taxon>Bacillati</taxon>
        <taxon>Actinomycetota</taxon>
        <taxon>Actinomycetes</taxon>
        <taxon>Kitasatosporales</taxon>
        <taxon>Streptomycetaceae</taxon>
        <taxon>Streptomyces</taxon>
    </lineage>
</organism>
<evidence type="ECO:0000313" key="1">
    <source>
        <dbReference type="EMBL" id="MBE1603020.1"/>
    </source>
</evidence>